<keyword evidence="2" id="KW-1185">Reference proteome</keyword>
<name>A0ABU6WMS4_9FABA</name>
<gene>
    <name evidence="1" type="ORF">PIB30_056665</name>
</gene>
<reference evidence="1 2" key="1">
    <citation type="journal article" date="2023" name="Plants (Basel)">
        <title>Bridging the Gap: Combining Genomics and Transcriptomics Approaches to Understand Stylosanthes scabra, an Orphan Legume from the Brazilian Caatinga.</title>
        <authorList>
            <person name="Ferreira-Neto J.R.C."/>
            <person name="da Silva M.D."/>
            <person name="Binneck E."/>
            <person name="de Melo N.F."/>
            <person name="da Silva R.H."/>
            <person name="de Melo A.L.T.M."/>
            <person name="Pandolfi V."/>
            <person name="Bustamante F.O."/>
            <person name="Brasileiro-Vidal A.C."/>
            <person name="Benko-Iseppon A.M."/>
        </authorList>
    </citation>
    <scope>NUCLEOTIDE SEQUENCE [LARGE SCALE GENOMIC DNA]</scope>
    <source>
        <tissue evidence="1">Leaves</tissue>
    </source>
</reference>
<accession>A0ABU6WMS4</accession>
<comment type="caution">
    <text evidence="1">The sequence shown here is derived from an EMBL/GenBank/DDBJ whole genome shotgun (WGS) entry which is preliminary data.</text>
</comment>
<protein>
    <submittedName>
        <fullName evidence="1">Uncharacterized protein</fullName>
    </submittedName>
</protein>
<evidence type="ECO:0000313" key="2">
    <source>
        <dbReference type="Proteomes" id="UP001341840"/>
    </source>
</evidence>
<dbReference type="Proteomes" id="UP001341840">
    <property type="component" value="Unassembled WGS sequence"/>
</dbReference>
<proteinExistence type="predicted"/>
<dbReference type="EMBL" id="JASCZI010181698">
    <property type="protein sequence ID" value="MED6185388.1"/>
    <property type="molecule type" value="Genomic_DNA"/>
</dbReference>
<sequence length="88" mass="9652">MEEGIGPLSRQKERSRLCKLLSVHNSLGIEPSKRFEDMFKVGERREGESLECTCELKTVKINGGYRIGGVTLNSSPCVGAWSGGVVPR</sequence>
<organism evidence="1 2">
    <name type="scientific">Stylosanthes scabra</name>
    <dbReference type="NCBI Taxonomy" id="79078"/>
    <lineage>
        <taxon>Eukaryota</taxon>
        <taxon>Viridiplantae</taxon>
        <taxon>Streptophyta</taxon>
        <taxon>Embryophyta</taxon>
        <taxon>Tracheophyta</taxon>
        <taxon>Spermatophyta</taxon>
        <taxon>Magnoliopsida</taxon>
        <taxon>eudicotyledons</taxon>
        <taxon>Gunneridae</taxon>
        <taxon>Pentapetalae</taxon>
        <taxon>rosids</taxon>
        <taxon>fabids</taxon>
        <taxon>Fabales</taxon>
        <taxon>Fabaceae</taxon>
        <taxon>Papilionoideae</taxon>
        <taxon>50 kb inversion clade</taxon>
        <taxon>dalbergioids sensu lato</taxon>
        <taxon>Dalbergieae</taxon>
        <taxon>Pterocarpus clade</taxon>
        <taxon>Stylosanthes</taxon>
    </lineage>
</organism>
<evidence type="ECO:0000313" key="1">
    <source>
        <dbReference type="EMBL" id="MED6185388.1"/>
    </source>
</evidence>